<evidence type="ECO:0000259" key="9">
    <source>
        <dbReference type="Pfam" id="PF01625"/>
    </source>
</evidence>
<dbReference type="EC" id="1.8.4.11" evidence="2"/>
<dbReference type="PANTHER" id="PTHR42799:SF2">
    <property type="entry name" value="MITOCHONDRIAL PEPTIDE METHIONINE SULFOXIDE REDUCTASE"/>
    <property type="match status" value="1"/>
</dbReference>
<dbReference type="SUPFAM" id="SSF55068">
    <property type="entry name" value="Peptide methionine sulfoxide reductase"/>
    <property type="match status" value="1"/>
</dbReference>
<accession>A0ABD0U3N6</accession>
<comment type="catalytic activity">
    <reaction evidence="6">
        <text>L-methionyl-[protein] + [thioredoxin]-disulfide + H2O = L-methionyl-(S)-S-oxide-[protein] + [thioredoxin]-dithiol</text>
        <dbReference type="Rhea" id="RHEA:14217"/>
        <dbReference type="Rhea" id="RHEA-COMP:10698"/>
        <dbReference type="Rhea" id="RHEA-COMP:10700"/>
        <dbReference type="Rhea" id="RHEA-COMP:12313"/>
        <dbReference type="Rhea" id="RHEA-COMP:12315"/>
        <dbReference type="ChEBI" id="CHEBI:15377"/>
        <dbReference type="ChEBI" id="CHEBI:16044"/>
        <dbReference type="ChEBI" id="CHEBI:29950"/>
        <dbReference type="ChEBI" id="CHEBI:44120"/>
        <dbReference type="ChEBI" id="CHEBI:50058"/>
        <dbReference type="EC" id="1.8.4.11"/>
    </reaction>
</comment>
<evidence type="ECO:0000256" key="8">
    <source>
        <dbReference type="SAM" id="MobiDB-lite"/>
    </source>
</evidence>
<evidence type="ECO:0000313" key="10">
    <source>
        <dbReference type="EMBL" id="KAL0906632.1"/>
    </source>
</evidence>
<dbReference type="GO" id="GO:0008113">
    <property type="term" value="F:peptide-methionine (S)-S-oxide reductase activity"/>
    <property type="evidence" value="ECO:0007669"/>
    <property type="project" value="UniProtKB-EC"/>
</dbReference>
<evidence type="ECO:0000256" key="3">
    <source>
        <dbReference type="ARBA" id="ARBA00023002"/>
    </source>
</evidence>
<keyword evidence="11" id="KW-1185">Reference proteome</keyword>
<dbReference type="AlphaFoldDB" id="A0ABD0U3N6"/>
<dbReference type="InterPro" id="IPR036509">
    <property type="entry name" value="Met_Sox_Rdtase_MsrA_sf"/>
</dbReference>
<organism evidence="10 11">
    <name type="scientific">Dendrobium thyrsiflorum</name>
    <name type="common">Pinecone-like raceme dendrobium</name>
    <name type="synonym">Orchid</name>
    <dbReference type="NCBI Taxonomy" id="117978"/>
    <lineage>
        <taxon>Eukaryota</taxon>
        <taxon>Viridiplantae</taxon>
        <taxon>Streptophyta</taxon>
        <taxon>Embryophyta</taxon>
        <taxon>Tracheophyta</taxon>
        <taxon>Spermatophyta</taxon>
        <taxon>Magnoliopsida</taxon>
        <taxon>Liliopsida</taxon>
        <taxon>Asparagales</taxon>
        <taxon>Orchidaceae</taxon>
        <taxon>Epidendroideae</taxon>
        <taxon>Malaxideae</taxon>
        <taxon>Dendrobiinae</taxon>
        <taxon>Dendrobium</taxon>
    </lineage>
</organism>
<name>A0ABD0U3N6_DENTH</name>
<dbReference type="Pfam" id="PF01625">
    <property type="entry name" value="PMSR"/>
    <property type="match status" value="1"/>
</dbReference>
<evidence type="ECO:0000256" key="7">
    <source>
        <dbReference type="ARBA" id="ARBA00048782"/>
    </source>
</evidence>
<protein>
    <recommendedName>
        <fullName evidence="2">peptide-methionine (S)-S-oxide reductase</fullName>
        <ecNumber evidence="2">1.8.4.11</ecNumber>
    </recommendedName>
    <alternativeName>
        <fullName evidence="5">Peptide-methionine (S)-S-oxide reductase</fullName>
    </alternativeName>
    <alternativeName>
        <fullName evidence="4">Protein-methionine-S-oxide reductase</fullName>
    </alternativeName>
</protein>
<dbReference type="Proteomes" id="UP001552299">
    <property type="component" value="Unassembled WGS sequence"/>
</dbReference>
<comment type="similarity">
    <text evidence="1">Belongs to the MsrA Met sulfoxide reductase family.</text>
</comment>
<evidence type="ECO:0000313" key="11">
    <source>
        <dbReference type="Proteomes" id="UP001552299"/>
    </source>
</evidence>
<feature type="domain" description="Peptide methionine sulphoxide reductase MsrA" evidence="9">
    <location>
        <begin position="63"/>
        <end position="145"/>
    </location>
</feature>
<evidence type="ECO:0000256" key="5">
    <source>
        <dbReference type="ARBA" id="ARBA00030643"/>
    </source>
</evidence>
<evidence type="ECO:0000256" key="4">
    <source>
        <dbReference type="ARBA" id="ARBA00030273"/>
    </source>
</evidence>
<dbReference type="PANTHER" id="PTHR42799">
    <property type="entry name" value="MITOCHONDRIAL PEPTIDE METHIONINE SULFOXIDE REDUCTASE"/>
    <property type="match status" value="1"/>
</dbReference>
<comment type="caution">
    <text evidence="10">The sequence shown here is derived from an EMBL/GenBank/DDBJ whole genome shotgun (WGS) entry which is preliminary data.</text>
</comment>
<reference evidence="10 11" key="1">
    <citation type="journal article" date="2024" name="Plant Biotechnol. J.">
        <title>Dendrobium thyrsiflorum genome and its molecular insights into genes involved in important horticultural traits.</title>
        <authorList>
            <person name="Chen B."/>
            <person name="Wang J.Y."/>
            <person name="Zheng P.J."/>
            <person name="Li K.L."/>
            <person name="Liang Y.M."/>
            <person name="Chen X.F."/>
            <person name="Zhang C."/>
            <person name="Zhao X."/>
            <person name="He X."/>
            <person name="Zhang G.Q."/>
            <person name="Liu Z.J."/>
            <person name="Xu Q."/>
        </authorList>
    </citation>
    <scope>NUCLEOTIDE SEQUENCE [LARGE SCALE GENOMIC DNA]</scope>
    <source>
        <strain evidence="10">GZMU011</strain>
    </source>
</reference>
<dbReference type="EMBL" id="JANQDX010000018">
    <property type="protein sequence ID" value="KAL0906632.1"/>
    <property type="molecule type" value="Genomic_DNA"/>
</dbReference>
<gene>
    <name evidence="10" type="ORF">M5K25_025143</name>
</gene>
<evidence type="ECO:0000256" key="1">
    <source>
        <dbReference type="ARBA" id="ARBA00005591"/>
    </source>
</evidence>
<keyword evidence="3" id="KW-0560">Oxidoreductase</keyword>
<dbReference type="InterPro" id="IPR002569">
    <property type="entry name" value="Met_Sox_Rdtase_MsrA_dom"/>
</dbReference>
<comment type="catalytic activity">
    <reaction evidence="7">
        <text>[thioredoxin]-disulfide + L-methionine + H2O = L-methionine (S)-S-oxide + [thioredoxin]-dithiol</text>
        <dbReference type="Rhea" id="RHEA:19993"/>
        <dbReference type="Rhea" id="RHEA-COMP:10698"/>
        <dbReference type="Rhea" id="RHEA-COMP:10700"/>
        <dbReference type="ChEBI" id="CHEBI:15377"/>
        <dbReference type="ChEBI" id="CHEBI:29950"/>
        <dbReference type="ChEBI" id="CHEBI:50058"/>
        <dbReference type="ChEBI" id="CHEBI:57844"/>
        <dbReference type="ChEBI" id="CHEBI:58772"/>
        <dbReference type="EC" id="1.8.4.11"/>
    </reaction>
</comment>
<evidence type="ECO:0000256" key="6">
    <source>
        <dbReference type="ARBA" id="ARBA00047806"/>
    </source>
</evidence>
<dbReference type="InterPro" id="IPR050162">
    <property type="entry name" value="MsrA_MetSO_reductase"/>
</dbReference>
<sequence length="206" mass="22488">MCVGSEGRTNGVVDCKKNKVCSLNHNFAGKIIAGGDSGGERSNNPSPAEEVDAVEEGGGLESAQFAAGGFWAVELVFQRVPGGVRTEVGYSQGRLPEPSYADVCRRDKVHAEVVHLQFDLAACSYSDLLHFFWNCHDPTTLNRQLARESMAVKQDELREKKIVKEILPAKKFYGAEDCYQQYLERGAGSGIKQKTDKGCNDPIVCA</sequence>
<dbReference type="Gene3D" id="3.30.1060.10">
    <property type="entry name" value="Peptide methionine sulphoxide reductase MsrA"/>
    <property type="match status" value="2"/>
</dbReference>
<evidence type="ECO:0000256" key="2">
    <source>
        <dbReference type="ARBA" id="ARBA00012502"/>
    </source>
</evidence>
<feature type="region of interest" description="Disordered" evidence="8">
    <location>
        <begin position="34"/>
        <end position="54"/>
    </location>
</feature>
<proteinExistence type="inferred from homology"/>